<dbReference type="RefSeq" id="WP_380694737.1">
    <property type="nucleotide sequence ID" value="NZ_JBHRYR010000002.1"/>
</dbReference>
<organism evidence="2 3">
    <name type="scientific">Saccharospirillum mangrovi</name>
    <dbReference type="NCBI Taxonomy" id="2161747"/>
    <lineage>
        <taxon>Bacteria</taxon>
        <taxon>Pseudomonadati</taxon>
        <taxon>Pseudomonadota</taxon>
        <taxon>Gammaproteobacteria</taxon>
        <taxon>Oceanospirillales</taxon>
        <taxon>Saccharospirillaceae</taxon>
        <taxon>Saccharospirillum</taxon>
    </lineage>
</organism>
<comment type="caution">
    <text evidence="2">The sequence shown here is derived from an EMBL/GenBank/DDBJ whole genome shotgun (WGS) entry which is preliminary data.</text>
</comment>
<evidence type="ECO:0008006" key="4">
    <source>
        <dbReference type="Google" id="ProtNLM"/>
    </source>
</evidence>
<feature type="chain" id="PRO_5047224582" description="TIGR04219 family outer membrane beta-barrel protein" evidence="1">
    <location>
        <begin position="22"/>
        <end position="266"/>
    </location>
</feature>
<protein>
    <recommendedName>
        <fullName evidence="4">TIGR04219 family outer membrane beta-barrel protein</fullName>
    </recommendedName>
</protein>
<evidence type="ECO:0000313" key="3">
    <source>
        <dbReference type="Proteomes" id="UP001595617"/>
    </source>
</evidence>
<keyword evidence="3" id="KW-1185">Reference proteome</keyword>
<dbReference type="Proteomes" id="UP001595617">
    <property type="component" value="Unassembled WGS sequence"/>
</dbReference>
<name>A0ABV7ZVD3_9GAMM</name>
<reference evidence="3" key="1">
    <citation type="journal article" date="2019" name="Int. J. Syst. Evol. Microbiol.">
        <title>The Global Catalogue of Microorganisms (GCM) 10K type strain sequencing project: providing services to taxonomists for standard genome sequencing and annotation.</title>
        <authorList>
            <consortium name="The Broad Institute Genomics Platform"/>
            <consortium name="The Broad Institute Genome Sequencing Center for Infectious Disease"/>
            <person name="Wu L."/>
            <person name="Ma J."/>
        </authorList>
    </citation>
    <scope>NUCLEOTIDE SEQUENCE [LARGE SCALE GENOMIC DNA]</scope>
    <source>
        <strain evidence="3">IBRC 10765</strain>
    </source>
</reference>
<evidence type="ECO:0000256" key="1">
    <source>
        <dbReference type="SAM" id="SignalP"/>
    </source>
</evidence>
<evidence type="ECO:0000313" key="2">
    <source>
        <dbReference type="EMBL" id="MFC3852524.1"/>
    </source>
</evidence>
<dbReference type="EMBL" id="JBHRYR010000002">
    <property type="protein sequence ID" value="MFC3852524.1"/>
    <property type="molecule type" value="Genomic_DNA"/>
</dbReference>
<sequence>MSMKKTLLAMAMVATAPAVSALPLVDVEAGLGMNFNTLNSGAIGDDVSLTGSGGDVVNLDLDAANGLYVSGRLGFPLLPDLKVRYESMKLSNDNVNGTVEFFGESFNVSGEAELDMSHLDTALVLSLKMFPFVDYLDAGVNARWMLGGFTAEVGGQSQTQDFEANGVRLFIPSLHLAGAVSIPVVDAQISGAINTLPVSGASMNDWHIKARYYAPLPTNLLAKVGVEAGYRKWTIDINGADSAFMPDEAVLNFDTSGVFVGAVVSF</sequence>
<accession>A0ABV7ZVD3</accession>
<keyword evidence="1" id="KW-0732">Signal</keyword>
<feature type="signal peptide" evidence="1">
    <location>
        <begin position="1"/>
        <end position="21"/>
    </location>
</feature>
<proteinExistence type="predicted"/>
<gene>
    <name evidence="2" type="ORF">ACFOOG_06725</name>
</gene>